<dbReference type="eggNOG" id="COG2010">
    <property type="taxonomic scope" value="Bacteria"/>
</dbReference>
<protein>
    <recommendedName>
        <fullName evidence="19">Cbb3-type cytochrome c oxidase subunit</fullName>
    </recommendedName>
</protein>
<dbReference type="InterPro" id="IPR038414">
    <property type="entry name" value="CcoP_N_sf"/>
</dbReference>
<feature type="binding site" description="covalent" evidence="21">
    <location>
        <position position="146"/>
    </location>
    <ligand>
        <name>heme c</name>
        <dbReference type="ChEBI" id="CHEBI:61717"/>
        <label>1</label>
    </ligand>
</feature>
<dbReference type="InterPro" id="IPR009056">
    <property type="entry name" value="Cyt_c-like_dom"/>
</dbReference>
<keyword evidence="4 19" id="KW-0813">Transport</keyword>
<comment type="subunit">
    <text evidence="19">Component of the cbb3-type cytochrome c oxidase.</text>
</comment>
<feature type="binding site" description="covalent" evidence="21">
    <location>
        <position position="235"/>
    </location>
    <ligand>
        <name>heme c</name>
        <dbReference type="ChEBI" id="CHEBI:61717"/>
        <label>2</label>
    </ligand>
</feature>
<evidence type="ECO:0000256" key="8">
    <source>
        <dbReference type="ARBA" id="ARBA00022660"/>
    </source>
</evidence>
<dbReference type="Gene3D" id="1.10.760.10">
    <property type="entry name" value="Cytochrome c-like domain"/>
    <property type="match status" value="2"/>
</dbReference>
<evidence type="ECO:0000259" key="24">
    <source>
        <dbReference type="PROSITE" id="PS51007"/>
    </source>
</evidence>
<evidence type="ECO:0000256" key="14">
    <source>
        <dbReference type="ARBA" id="ARBA00022989"/>
    </source>
</evidence>
<feature type="compositionally biased region" description="Pro residues" evidence="22">
    <location>
        <begin position="306"/>
        <end position="316"/>
    </location>
</feature>
<evidence type="ECO:0000256" key="10">
    <source>
        <dbReference type="ARBA" id="ARBA00022723"/>
    </source>
</evidence>
<evidence type="ECO:0000256" key="21">
    <source>
        <dbReference type="PIRSR" id="PIRSR000006-2"/>
    </source>
</evidence>
<comment type="caution">
    <text evidence="25">The sequence shown here is derived from an EMBL/GenBank/DDBJ whole genome shotgun (WGS) entry which is preliminary data.</text>
</comment>
<dbReference type="GO" id="GO:0046872">
    <property type="term" value="F:metal ion binding"/>
    <property type="evidence" value="ECO:0007669"/>
    <property type="project" value="UniProtKB-KW"/>
</dbReference>
<keyword evidence="13 19" id="KW-0249">Electron transport</keyword>
<keyword evidence="9 23" id="KW-0812">Transmembrane</keyword>
<keyword evidence="6 19" id="KW-0997">Cell inner membrane</keyword>
<keyword evidence="10 19" id="KW-0479">Metal-binding</keyword>
<dbReference type="Pfam" id="PF14715">
    <property type="entry name" value="FixP_N"/>
    <property type="match status" value="1"/>
</dbReference>
<dbReference type="UniPathway" id="UPA00705"/>
<evidence type="ECO:0000256" key="6">
    <source>
        <dbReference type="ARBA" id="ARBA00022519"/>
    </source>
</evidence>
<dbReference type="GO" id="GO:0020037">
    <property type="term" value="F:heme binding"/>
    <property type="evidence" value="ECO:0007669"/>
    <property type="project" value="InterPro"/>
</dbReference>
<dbReference type="GO" id="GO:0016491">
    <property type="term" value="F:oxidoreductase activity"/>
    <property type="evidence" value="ECO:0007669"/>
    <property type="project" value="UniProtKB-KW"/>
</dbReference>
<proteinExistence type="inferred from homology"/>
<evidence type="ECO:0000256" key="13">
    <source>
        <dbReference type="ARBA" id="ARBA00022982"/>
    </source>
</evidence>
<reference evidence="25 26" key="1">
    <citation type="submission" date="2011-06" db="EMBL/GenBank/DDBJ databases">
        <authorList>
            <person name="Bador J."/>
            <person name="Amoureux L."/>
            <person name="Neuwirth C."/>
        </authorList>
    </citation>
    <scope>NUCLEOTIDE SEQUENCE [LARGE SCALE GENOMIC DNA]</scope>
    <source>
        <strain evidence="25 26">AXX-A</strain>
    </source>
</reference>
<keyword evidence="12 19" id="KW-0375">Hydrogen ion transport</keyword>
<dbReference type="InterPro" id="IPR050597">
    <property type="entry name" value="Cytochrome_c_Oxidase_Subunit"/>
</dbReference>
<feature type="domain" description="Cytochrome c" evidence="24">
    <location>
        <begin position="133"/>
        <end position="212"/>
    </location>
</feature>
<evidence type="ECO:0000256" key="3">
    <source>
        <dbReference type="ARBA" id="ARBA00006113"/>
    </source>
</evidence>
<dbReference type="OrthoDB" id="9811281at2"/>
<dbReference type="PATRIC" id="fig|1003200.3.peg.6136"/>
<dbReference type="EMBL" id="AFRQ01000158">
    <property type="protein sequence ID" value="EGP42428.1"/>
    <property type="molecule type" value="Genomic_DNA"/>
</dbReference>
<keyword evidence="15 19" id="KW-0560">Oxidoreductase</keyword>
<evidence type="ECO:0000256" key="11">
    <source>
        <dbReference type="ARBA" id="ARBA00022737"/>
    </source>
</evidence>
<evidence type="ECO:0000313" key="25">
    <source>
        <dbReference type="EMBL" id="EGP42428.1"/>
    </source>
</evidence>
<dbReference type="GO" id="GO:0006119">
    <property type="term" value="P:oxidative phosphorylation"/>
    <property type="evidence" value="ECO:0007669"/>
    <property type="project" value="UniProtKB-UniPathway"/>
</dbReference>
<evidence type="ECO:0000256" key="17">
    <source>
        <dbReference type="ARBA" id="ARBA00023065"/>
    </source>
</evidence>
<evidence type="ECO:0000256" key="7">
    <source>
        <dbReference type="ARBA" id="ARBA00022617"/>
    </source>
</evidence>
<keyword evidence="17 19" id="KW-0406">Ion transport</keyword>
<evidence type="ECO:0000256" key="23">
    <source>
        <dbReference type="SAM" id="Phobius"/>
    </source>
</evidence>
<evidence type="ECO:0000256" key="9">
    <source>
        <dbReference type="ARBA" id="ARBA00022692"/>
    </source>
</evidence>
<name>F7TB81_9BURK</name>
<dbReference type="RefSeq" id="WP_006396248.1">
    <property type="nucleotide sequence ID" value="NZ_GL982461.1"/>
</dbReference>
<evidence type="ECO:0000256" key="2">
    <source>
        <dbReference type="ARBA" id="ARBA00004673"/>
    </source>
</evidence>
<dbReference type="NCBIfam" id="TIGR00782">
    <property type="entry name" value="ccoP"/>
    <property type="match status" value="1"/>
</dbReference>
<keyword evidence="16 19" id="KW-0408">Iron</keyword>
<dbReference type="PIRSF" id="PIRSF000006">
    <property type="entry name" value="Cbb3-Cox_fixP"/>
    <property type="match status" value="1"/>
</dbReference>
<keyword evidence="5 19" id="KW-1003">Cell membrane</keyword>
<feature type="binding site" description="axial binding residue" evidence="20">
    <location>
        <position position="150"/>
    </location>
    <ligand>
        <name>heme c</name>
        <dbReference type="ChEBI" id="CHEBI:61717"/>
        <label>1</label>
    </ligand>
    <ligandPart>
        <name>Fe</name>
        <dbReference type="ChEBI" id="CHEBI:18248"/>
    </ligandPart>
</feature>
<feature type="binding site" description="axial binding residue" evidence="20">
    <location>
        <position position="236"/>
    </location>
    <ligand>
        <name>heme c</name>
        <dbReference type="ChEBI" id="CHEBI:61717"/>
        <label>2</label>
    </ligand>
    <ligandPart>
        <name>Fe</name>
        <dbReference type="ChEBI" id="CHEBI:18248"/>
    </ligandPart>
</feature>
<dbReference type="AlphaFoldDB" id="F7TB81"/>
<comment type="cofactor">
    <cofactor evidence="19 21">
        <name>heme c</name>
        <dbReference type="ChEBI" id="CHEBI:61717"/>
    </cofactor>
    <text evidence="19 21">Binds 2 heme C groups per subunit.</text>
</comment>
<evidence type="ECO:0000256" key="12">
    <source>
        <dbReference type="ARBA" id="ARBA00022781"/>
    </source>
</evidence>
<dbReference type="InterPro" id="IPR036909">
    <property type="entry name" value="Cyt_c-like_dom_sf"/>
</dbReference>
<keyword evidence="18 19" id="KW-0472">Membrane</keyword>
<dbReference type="InterPro" id="IPR032858">
    <property type="entry name" value="CcoP_N"/>
</dbReference>
<feature type="region of interest" description="Disordered" evidence="22">
    <location>
        <begin position="302"/>
        <end position="325"/>
    </location>
</feature>
<evidence type="ECO:0000256" key="4">
    <source>
        <dbReference type="ARBA" id="ARBA00022448"/>
    </source>
</evidence>
<evidence type="ECO:0000256" key="1">
    <source>
        <dbReference type="ARBA" id="ARBA00004533"/>
    </source>
</evidence>
<comment type="subcellular location">
    <subcellularLocation>
        <location evidence="1 19">Cell inner membrane</location>
    </subcellularLocation>
</comment>
<evidence type="ECO:0000256" key="22">
    <source>
        <dbReference type="SAM" id="MobiDB-lite"/>
    </source>
</evidence>
<evidence type="ECO:0000256" key="5">
    <source>
        <dbReference type="ARBA" id="ARBA00022475"/>
    </source>
</evidence>
<sequence length="325" mass="34968">MSDFIDGFWGYFISIIAVGGVVFCVTLLYSQRRWLGARPVDGQVENTGHVWDGDLTELNNPVPGWWTWMFLLACGVALGYLFLMPGLGSYPGQLGYSSANEVAQQQARMAAAVRPIYARFETMTVPQIAADAGAREIGQRLFLNTCAQCHGSDAKGGPSFPNLADNDWLYGGSPETIMQTITNGRIGIMPPWKSVIAPEVAGDIAHYVRSLSGLGADPERVLRGQQGYQTYCLACHGADGKGNQVLGAPNLTDEIWLYGSSEASIVRTILEGRENHMPAHGDVLTPVQIKILTAWVWGLSNKPDTPSQPAPAPPPASADQASPHG</sequence>
<evidence type="ECO:0000256" key="20">
    <source>
        <dbReference type="PIRSR" id="PIRSR000006-1"/>
    </source>
</evidence>
<comment type="pathway">
    <text evidence="2 19">Energy metabolism; oxidative phosphorylation.</text>
</comment>
<dbReference type="PROSITE" id="PS51007">
    <property type="entry name" value="CYTC"/>
    <property type="match status" value="2"/>
</dbReference>
<evidence type="ECO:0000256" key="19">
    <source>
        <dbReference type="PIRNR" id="PIRNR000006"/>
    </source>
</evidence>
<feature type="binding site" description="covalent" evidence="21">
    <location>
        <position position="149"/>
    </location>
    <ligand>
        <name>heme c</name>
        <dbReference type="ChEBI" id="CHEBI:61717"/>
        <label>1</label>
    </ligand>
</feature>
<evidence type="ECO:0000256" key="16">
    <source>
        <dbReference type="ARBA" id="ARBA00023004"/>
    </source>
</evidence>
<dbReference type="GO" id="GO:0009055">
    <property type="term" value="F:electron transfer activity"/>
    <property type="evidence" value="ECO:0007669"/>
    <property type="project" value="InterPro"/>
</dbReference>
<gene>
    <name evidence="25" type="ORF">AXXA_31167</name>
</gene>
<dbReference type="PANTHER" id="PTHR33751">
    <property type="entry name" value="CBB3-TYPE CYTOCHROME C OXIDASE SUBUNIT FIXP"/>
    <property type="match status" value="1"/>
</dbReference>
<feature type="binding site" description="axial binding residue" evidence="20">
    <location>
        <position position="189"/>
    </location>
    <ligand>
        <name>heme c</name>
        <dbReference type="ChEBI" id="CHEBI:61717"/>
        <label>2</label>
    </ligand>
    <ligandPart>
        <name>Fe</name>
        <dbReference type="ChEBI" id="CHEBI:18248"/>
    </ligandPart>
</feature>
<comment type="similarity">
    <text evidence="3 19">Belongs to the CcoP / FixP family.</text>
</comment>
<evidence type="ECO:0000256" key="15">
    <source>
        <dbReference type="ARBA" id="ARBA00023002"/>
    </source>
</evidence>
<feature type="binding site" description="covalent" evidence="21">
    <location>
        <position position="232"/>
    </location>
    <ligand>
        <name>heme c</name>
        <dbReference type="ChEBI" id="CHEBI:61717"/>
        <label>2</label>
    </ligand>
</feature>
<dbReference type="HOGENOM" id="CLU_047545_2_0_4"/>
<dbReference type="PANTHER" id="PTHR33751:SF1">
    <property type="entry name" value="CBB3-TYPE CYTOCHROME C OXIDASE SUBUNIT FIXP"/>
    <property type="match status" value="1"/>
</dbReference>
<evidence type="ECO:0000313" key="26">
    <source>
        <dbReference type="Proteomes" id="UP000004853"/>
    </source>
</evidence>
<feature type="domain" description="Cytochrome c" evidence="24">
    <location>
        <begin position="219"/>
        <end position="300"/>
    </location>
</feature>
<dbReference type="InterPro" id="IPR004678">
    <property type="entry name" value="Cyt_c_oxidase_cbb3_su3"/>
</dbReference>
<dbReference type="Pfam" id="PF13442">
    <property type="entry name" value="Cytochrome_CBB3"/>
    <property type="match status" value="2"/>
</dbReference>
<keyword evidence="7 19" id="KW-0349">Heme</keyword>
<dbReference type="GO" id="GO:0005886">
    <property type="term" value="C:plasma membrane"/>
    <property type="evidence" value="ECO:0007669"/>
    <property type="project" value="UniProtKB-SubCell"/>
</dbReference>
<dbReference type="SUPFAM" id="SSF46626">
    <property type="entry name" value="Cytochrome c"/>
    <property type="match status" value="2"/>
</dbReference>
<dbReference type="Proteomes" id="UP000004853">
    <property type="component" value="Unassembled WGS sequence"/>
</dbReference>
<keyword evidence="8 19" id="KW-0679">Respiratory chain</keyword>
<dbReference type="Gene3D" id="6.10.280.130">
    <property type="match status" value="1"/>
</dbReference>
<keyword evidence="14 23" id="KW-1133">Transmembrane helix</keyword>
<dbReference type="GO" id="GO:1902600">
    <property type="term" value="P:proton transmembrane transport"/>
    <property type="evidence" value="ECO:0007669"/>
    <property type="project" value="UniProtKB-KW"/>
</dbReference>
<feature type="transmembrane region" description="Helical" evidence="23">
    <location>
        <begin position="7"/>
        <end position="29"/>
    </location>
</feature>
<organism evidence="25 26">
    <name type="scientific">Achromobacter insuavis AXX-A</name>
    <dbReference type="NCBI Taxonomy" id="1003200"/>
    <lineage>
        <taxon>Bacteria</taxon>
        <taxon>Pseudomonadati</taxon>
        <taxon>Pseudomonadota</taxon>
        <taxon>Betaproteobacteria</taxon>
        <taxon>Burkholderiales</taxon>
        <taxon>Alcaligenaceae</taxon>
        <taxon>Achromobacter</taxon>
    </lineage>
</organism>
<accession>F7TB81</accession>
<comment type="function">
    <text evidence="19">C-type cytochrome. Part of the cbb3-type cytochrome c oxidase complex.</text>
</comment>
<feature type="binding site" description="axial binding residue" evidence="20">
    <location>
        <position position="277"/>
    </location>
    <ligand>
        <name>heme c</name>
        <dbReference type="ChEBI" id="CHEBI:61717"/>
        <label>1</label>
    </ligand>
    <ligandPart>
        <name>Fe</name>
        <dbReference type="ChEBI" id="CHEBI:18248"/>
    </ligandPart>
</feature>
<keyword evidence="11" id="KW-0677">Repeat</keyword>
<evidence type="ECO:0000256" key="18">
    <source>
        <dbReference type="ARBA" id="ARBA00023136"/>
    </source>
</evidence>
<feature type="transmembrane region" description="Helical" evidence="23">
    <location>
        <begin position="65"/>
        <end position="83"/>
    </location>
</feature>